<dbReference type="Proteomes" id="UP001148838">
    <property type="component" value="Unassembled WGS sequence"/>
</dbReference>
<feature type="compositionally biased region" description="Basic and acidic residues" evidence="1">
    <location>
        <begin position="1"/>
        <end position="10"/>
    </location>
</feature>
<evidence type="ECO:0000313" key="3">
    <source>
        <dbReference type="Proteomes" id="UP001148838"/>
    </source>
</evidence>
<evidence type="ECO:0000313" key="2">
    <source>
        <dbReference type="EMBL" id="KAJ4442982.1"/>
    </source>
</evidence>
<feature type="region of interest" description="Disordered" evidence="1">
    <location>
        <begin position="1"/>
        <end position="22"/>
    </location>
</feature>
<accession>A0ABQ8TAZ6</accession>
<reference evidence="2 3" key="1">
    <citation type="journal article" date="2022" name="Allergy">
        <title>Genome assembly and annotation of Periplaneta americana reveal a comprehensive cockroach allergen profile.</title>
        <authorList>
            <person name="Wang L."/>
            <person name="Xiong Q."/>
            <person name="Saelim N."/>
            <person name="Wang L."/>
            <person name="Nong W."/>
            <person name="Wan A.T."/>
            <person name="Shi M."/>
            <person name="Liu X."/>
            <person name="Cao Q."/>
            <person name="Hui J.H.L."/>
            <person name="Sookrung N."/>
            <person name="Leung T.F."/>
            <person name="Tungtrongchitr A."/>
            <person name="Tsui S.K.W."/>
        </authorList>
    </citation>
    <scope>NUCLEOTIDE SEQUENCE [LARGE SCALE GENOMIC DNA]</scope>
    <source>
        <strain evidence="2">PWHHKU_190912</strain>
    </source>
</reference>
<proteinExistence type="predicted"/>
<organism evidence="2 3">
    <name type="scientific">Periplaneta americana</name>
    <name type="common">American cockroach</name>
    <name type="synonym">Blatta americana</name>
    <dbReference type="NCBI Taxonomy" id="6978"/>
    <lineage>
        <taxon>Eukaryota</taxon>
        <taxon>Metazoa</taxon>
        <taxon>Ecdysozoa</taxon>
        <taxon>Arthropoda</taxon>
        <taxon>Hexapoda</taxon>
        <taxon>Insecta</taxon>
        <taxon>Pterygota</taxon>
        <taxon>Neoptera</taxon>
        <taxon>Polyneoptera</taxon>
        <taxon>Dictyoptera</taxon>
        <taxon>Blattodea</taxon>
        <taxon>Blattoidea</taxon>
        <taxon>Blattidae</taxon>
        <taxon>Blattinae</taxon>
        <taxon>Periplaneta</taxon>
    </lineage>
</organism>
<comment type="caution">
    <text evidence="2">The sequence shown here is derived from an EMBL/GenBank/DDBJ whole genome shotgun (WGS) entry which is preliminary data.</text>
</comment>
<protein>
    <submittedName>
        <fullName evidence="2">Uncharacterized protein</fullName>
    </submittedName>
</protein>
<evidence type="ECO:0000256" key="1">
    <source>
        <dbReference type="SAM" id="MobiDB-lite"/>
    </source>
</evidence>
<sequence>MVLEGGERRGSTSNSAPLKEQVDGDGVIGRLGQTRLTHWPVGSLFTPEENWFPKPHYFAKVDGPPNIKALAVGLVGAVGIALAFCARGCGFDLGPGRWHLSVLKCDRLMSIDGRTVTHFLVAHHFGGPHCTSCVSVESYVFVVSGMSYDDDDEEGRRGNPIKTGEAPSRGCEGLLEHEFDILNHDEIVKSISCYVD</sequence>
<name>A0ABQ8TAZ6_PERAM</name>
<dbReference type="EMBL" id="JAJSOF020000013">
    <property type="protein sequence ID" value="KAJ4442982.1"/>
    <property type="molecule type" value="Genomic_DNA"/>
</dbReference>
<gene>
    <name evidence="2" type="ORF">ANN_04630</name>
</gene>
<keyword evidence="3" id="KW-1185">Reference proteome</keyword>